<dbReference type="AlphaFoldDB" id="A0A915BYP8"/>
<dbReference type="SMART" id="SM00192">
    <property type="entry name" value="LDLa"/>
    <property type="match status" value="2"/>
</dbReference>
<evidence type="ECO:0000256" key="2">
    <source>
        <dbReference type="PROSITE-ProRule" id="PRU00124"/>
    </source>
</evidence>
<sequence>MPECPEYDHVLHCASCGIAQFACVKSGRCIEASQRCDGIDDDCADGSNMDEIGCTKNSNRGETQHFLCENQKESVALRRWCDGQQHCSDGSDEKYCK</sequence>
<dbReference type="WBParaSite" id="PgR068_g035_t01">
    <property type="protein sequence ID" value="PgR068_g035_t01"/>
    <property type="gene ID" value="PgR068_g035"/>
</dbReference>
<accession>A0A915BYP8</accession>
<proteinExistence type="predicted"/>
<dbReference type="InterPro" id="IPR002172">
    <property type="entry name" value="LDrepeatLR_classA_rpt"/>
</dbReference>
<dbReference type="SUPFAM" id="SSF57424">
    <property type="entry name" value="LDL receptor-like module"/>
    <property type="match status" value="2"/>
</dbReference>
<dbReference type="CDD" id="cd00112">
    <property type="entry name" value="LDLa"/>
    <property type="match status" value="1"/>
</dbReference>
<dbReference type="GO" id="GO:0043235">
    <property type="term" value="C:receptor complex"/>
    <property type="evidence" value="ECO:0007669"/>
    <property type="project" value="TreeGrafter"/>
</dbReference>
<keyword evidence="1 2" id="KW-1015">Disulfide bond</keyword>
<dbReference type="Pfam" id="PF00057">
    <property type="entry name" value="Ldl_recept_a"/>
    <property type="match status" value="2"/>
</dbReference>
<dbReference type="PANTHER" id="PTHR22722">
    <property type="entry name" value="LOW-DENSITY LIPOPROTEIN RECEPTOR-RELATED PROTEIN 2-RELATED"/>
    <property type="match status" value="1"/>
</dbReference>
<feature type="disulfide bond" evidence="2">
    <location>
        <begin position="81"/>
        <end position="96"/>
    </location>
</feature>
<protein>
    <submittedName>
        <fullName evidence="4">Low-density lipoprotein receptor domain class A</fullName>
    </submittedName>
</protein>
<dbReference type="PANTHER" id="PTHR22722:SF5">
    <property type="entry name" value="LOW-DENSITY LIPOPROTEIN RECEPTOR-RELATED PROTEIN 1B"/>
    <property type="match status" value="1"/>
</dbReference>
<organism evidence="3 4">
    <name type="scientific">Parascaris univalens</name>
    <name type="common">Nematode worm</name>
    <dbReference type="NCBI Taxonomy" id="6257"/>
    <lineage>
        <taxon>Eukaryota</taxon>
        <taxon>Metazoa</taxon>
        <taxon>Ecdysozoa</taxon>
        <taxon>Nematoda</taxon>
        <taxon>Chromadorea</taxon>
        <taxon>Rhabditida</taxon>
        <taxon>Spirurina</taxon>
        <taxon>Ascaridomorpha</taxon>
        <taxon>Ascaridoidea</taxon>
        <taxon>Ascarididae</taxon>
        <taxon>Parascaris</taxon>
    </lineage>
</organism>
<dbReference type="GO" id="GO:0005041">
    <property type="term" value="F:low-density lipoprotein particle receptor activity"/>
    <property type="evidence" value="ECO:0007669"/>
    <property type="project" value="TreeGrafter"/>
</dbReference>
<dbReference type="InterPro" id="IPR036055">
    <property type="entry name" value="LDL_receptor-like_sf"/>
</dbReference>
<comment type="caution">
    <text evidence="2">Lacks conserved residue(s) required for the propagation of feature annotation.</text>
</comment>
<name>A0A915BYP8_PARUN</name>
<evidence type="ECO:0000313" key="3">
    <source>
        <dbReference type="Proteomes" id="UP000887569"/>
    </source>
</evidence>
<evidence type="ECO:0000256" key="1">
    <source>
        <dbReference type="ARBA" id="ARBA00023157"/>
    </source>
</evidence>
<evidence type="ECO:0000313" key="4">
    <source>
        <dbReference type="WBParaSite" id="PgR068_g035_t01"/>
    </source>
</evidence>
<dbReference type="InterPro" id="IPR051221">
    <property type="entry name" value="LDLR-related"/>
</dbReference>
<reference evidence="4" key="1">
    <citation type="submission" date="2022-11" db="UniProtKB">
        <authorList>
            <consortium name="WormBaseParasite"/>
        </authorList>
    </citation>
    <scope>IDENTIFICATION</scope>
</reference>
<dbReference type="Proteomes" id="UP000887569">
    <property type="component" value="Unplaced"/>
</dbReference>
<keyword evidence="3" id="KW-1185">Reference proteome</keyword>
<dbReference type="GO" id="GO:0005886">
    <property type="term" value="C:plasma membrane"/>
    <property type="evidence" value="ECO:0007669"/>
    <property type="project" value="TreeGrafter"/>
</dbReference>
<dbReference type="PROSITE" id="PS50068">
    <property type="entry name" value="LDLRA_2"/>
    <property type="match status" value="2"/>
</dbReference>
<dbReference type="Gene3D" id="4.10.400.10">
    <property type="entry name" value="Low-density Lipoprotein Receptor"/>
    <property type="match status" value="2"/>
</dbReference>